<dbReference type="Pfam" id="PF08021">
    <property type="entry name" value="FAD_binding_9"/>
    <property type="match status" value="1"/>
</dbReference>
<dbReference type="Proteomes" id="UP000199009">
    <property type="component" value="Chromosome I"/>
</dbReference>
<name>A0A1G8BA47_9MICO</name>
<proteinExistence type="predicted"/>
<dbReference type="RefSeq" id="WP_091491121.1">
    <property type="nucleotide sequence ID" value="NZ_LT629692.1"/>
</dbReference>
<dbReference type="GO" id="GO:0016491">
    <property type="term" value="F:oxidoreductase activity"/>
    <property type="evidence" value="ECO:0007669"/>
    <property type="project" value="InterPro"/>
</dbReference>
<dbReference type="InterPro" id="IPR013113">
    <property type="entry name" value="SIP_FAD-bd"/>
</dbReference>
<feature type="domain" description="FAD-binding FR-type" evidence="1">
    <location>
        <begin position="12"/>
        <end position="142"/>
    </location>
</feature>
<protein>
    <submittedName>
        <fullName evidence="2">NADPH-dependent ferric siderophore reductase, contains FAD-binding and SIP domains</fullName>
    </submittedName>
</protein>
<organism evidence="2 3">
    <name type="scientific">Microbacterium pygmaeum</name>
    <dbReference type="NCBI Taxonomy" id="370764"/>
    <lineage>
        <taxon>Bacteria</taxon>
        <taxon>Bacillati</taxon>
        <taxon>Actinomycetota</taxon>
        <taxon>Actinomycetes</taxon>
        <taxon>Micrococcales</taxon>
        <taxon>Microbacteriaceae</taxon>
        <taxon>Microbacterium</taxon>
    </lineage>
</organism>
<evidence type="ECO:0000313" key="2">
    <source>
        <dbReference type="EMBL" id="SDH30109.1"/>
    </source>
</evidence>
<reference evidence="2 3" key="1">
    <citation type="submission" date="2016-10" db="EMBL/GenBank/DDBJ databases">
        <authorList>
            <person name="de Groot N.N."/>
        </authorList>
    </citation>
    <scope>NUCLEOTIDE SEQUENCE [LARGE SCALE GENOMIC DNA]</scope>
    <source>
        <strain evidence="2 3">DSM 23142</strain>
    </source>
</reference>
<dbReference type="AlphaFoldDB" id="A0A1G8BA47"/>
<dbReference type="PROSITE" id="PS51384">
    <property type="entry name" value="FAD_FR"/>
    <property type="match status" value="1"/>
</dbReference>
<dbReference type="InterPro" id="IPR039261">
    <property type="entry name" value="FNR_nucleotide-bd"/>
</dbReference>
<dbReference type="CDD" id="cd06193">
    <property type="entry name" value="siderophore_interacting"/>
    <property type="match status" value="1"/>
</dbReference>
<gene>
    <name evidence="2" type="ORF">SAMN04489810_2700</name>
</gene>
<dbReference type="OrthoDB" id="3291337at2"/>
<dbReference type="PANTHER" id="PTHR30157">
    <property type="entry name" value="FERRIC REDUCTASE, NADPH-DEPENDENT"/>
    <property type="match status" value="1"/>
</dbReference>
<dbReference type="InterPro" id="IPR007037">
    <property type="entry name" value="SIP_rossman_dom"/>
</dbReference>
<dbReference type="STRING" id="370764.SAMN04489810_2700"/>
<accession>A0A1G8BA47</accession>
<dbReference type="EMBL" id="LT629692">
    <property type="protein sequence ID" value="SDH30109.1"/>
    <property type="molecule type" value="Genomic_DNA"/>
</dbReference>
<dbReference type="Gene3D" id="3.40.50.80">
    <property type="entry name" value="Nucleotide-binding domain of ferredoxin-NADP reductase (FNR) module"/>
    <property type="match status" value="1"/>
</dbReference>
<keyword evidence="3" id="KW-1185">Reference proteome</keyword>
<evidence type="ECO:0000259" key="1">
    <source>
        <dbReference type="PROSITE" id="PS51384"/>
    </source>
</evidence>
<dbReference type="InterPro" id="IPR017927">
    <property type="entry name" value="FAD-bd_FR_type"/>
</dbReference>
<dbReference type="InterPro" id="IPR039374">
    <property type="entry name" value="SIP_fam"/>
</dbReference>
<dbReference type="Pfam" id="PF04954">
    <property type="entry name" value="SIP"/>
    <property type="match status" value="1"/>
</dbReference>
<dbReference type="InterPro" id="IPR017938">
    <property type="entry name" value="Riboflavin_synthase-like_b-brl"/>
</dbReference>
<evidence type="ECO:0000313" key="3">
    <source>
        <dbReference type="Proteomes" id="UP000199009"/>
    </source>
</evidence>
<dbReference type="Gene3D" id="2.40.30.10">
    <property type="entry name" value="Translation factors"/>
    <property type="match status" value="1"/>
</dbReference>
<dbReference type="SUPFAM" id="SSF63380">
    <property type="entry name" value="Riboflavin synthase domain-like"/>
    <property type="match status" value="1"/>
</dbReference>
<dbReference type="PANTHER" id="PTHR30157:SF0">
    <property type="entry name" value="NADPH-DEPENDENT FERRIC-CHELATE REDUCTASE"/>
    <property type="match status" value="1"/>
</dbReference>
<sequence>MTSTETVVRPAYRPYRVGVSHVQQLTPHFVRVTFTGDELVHFGTAGLDQRIKVVLPHDDGSFTDFGQDEAAGDWYDRWRALPTEERNVFRTYTVRRVDAGAGRVTVDFVVHHDAGPAGEWAAAVTVGDELILVGPDSRSEHSAGGIDWHPGDADRLLLVGDETAAPAICAILESLDAGLDVDAFIEVPTAADTLDPAAPESFRVRWLARDDAPHGSRLIEAVTRWSEQHASVLERAAAPRPQELEEIDVDRELLWDSPDTGEGEFYAWMAGESATIKQLRRLLVSVCGVDRKRVAFMGYWRLGQSERTE</sequence>